<feature type="compositionally biased region" description="Basic and acidic residues" evidence="1">
    <location>
        <begin position="31"/>
        <end position="47"/>
    </location>
</feature>
<protein>
    <submittedName>
        <fullName evidence="2">Uncharacterized protein</fullName>
    </submittedName>
</protein>
<dbReference type="AlphaFoldDB" id="A0A383F696"/>
<evidence type="ECO:0000313" key="2">
    <source>
        <dbReference type="EMBL" id="SVE63895.1"/>
    </source>
</evidence>
<reference evidence="2" key="1">
    <citation type="submission" date="2018-05" db="EMBL/GenBank/DDBJ databases">
        <authorList>
            <person name="Lanie J.A."/>
            <person name="Ng W.-L."/>
            <person name="Kazmierczak K.M."/>
            <person name="Andrzejewski T.M."/>
            <person name="Davidsen T.M."/>
            <person name="Wayne K.J."/>
            <person name="Tettelin H."/>
            <person name="Glass J.I."/>
            <person name="Rusch D."/>
            <person name="Podicherti R."/>
            <person name="Tsui H.-C.T."/>
            <person name="Winkler M.E."/>
        </authorList>
    </citation>
    <scope>NUCLEOTIDE SEQUENCE</scope>
</reference>
<feature type="non-terminal residue" evidence="2">
    <location>
        <position position="1"/>
    </location>
</feature>
<accession>A0A383F696</accession>
<evidence type="ECO:0000256" key="1">
    <source>
        <dbReference type="SAM" id="MobiDB-lite"/>
    </source>
</evidence>
<sequence length="47" mass="5550">PRPRPRPPRHSPPPTRPRPRETYLPLLRPRLPVDGRERRSGEGHSRL</sequence>
<dbReference type="EMBL" id="UINC01231387">
    <property type="protein sequence ID" value="SVE63895.1"/>
    <property type="molecule type" value="Genomic_DNA"/>
</dbReference>
<gene>
    <name evidence="2" type="ORF">METZ01_LOCUS516749</name>
</gene>
<feature type="region of interest" description="Disordered" evidence="1">
    <location>
        <begin position="1"/>
        <end position="47"/>
    </location>
</feature>
<proteinExistence type="predicted"/>
<feature type="non-terminal residue" evidence="2">
    <location>
        <position position="47"/>
    </location>
</feature>
<name>A0A383F696_9ZZZZ</name>
<organism evidence="2">
    <name type="scientific">marine metagenome</name>
    <dbReference type="NCBI Taxonomy" id="408172"/>
    <lineage>
        <taxon>unclassified sequences</taxon>
        <taxon>metagenomes</taxon>
        <taxon>ecological metagenomes</taxon>
    </lineage>
</organism>